<name>A0A090Z943_PAEMA</name>
<gene>
    <name evidence="3" type="ORF">DJ90_3942</name>
</gene>
<dbReference type="SUPFAM" id="SSF53850">
    <property type="entry name" value="Periplasmic binding protein-like II"/>
    <property type="match status" value="1"/>
</dbReference>
<dbReference type="PANTHER" id="PTHR43649">
    <property type="entry name" value="ARABINOSE-BINDING PROTEIN-RELATED"/>
    <property type="match status" value="1"/>
</dbReference>
<dbReference type="GeneID" id="77011240"/>
<dbReference type="HOGENOM" id="CLU_043267_0_0_9"/>
<proteinExistence type="predicted"/>
<accession>A0A090Z943</accession>
<dbReference type="EMBL" id="JMQA01000031">
    <property type="protein sequence ID" value="KFN07799.1"/>
    <property type="molecule type" value="Genomic_DNA"/>
</dbReference>
<feature type="chain" id="PRO_5039355393" evidence="2">
    <location>
        <begin position="21"/>
        <end position="472"/>
    </location>
</feature>
<dbReference type="InterPro" id="IPR050490">
    <property type="entry name" value="Bact_solute-bd_prot1"/>
</dbReference>
<organism evidence="3 4">
    <name type="scientific">Paenibacillus macerans</name>
    <name type="common">Bacillus macerans</name>
    <dbReference type="NCBI Taxonomy" id="44252"/>
    <lineage>
        <taxon>Bacteria</taxon>
        <taxon>Bacillati</taxon>
        <taxon>Bacillota</taxon>
        <taxon>Bacilli</taxon>
        <taxon>Bacillales</taxon>
        <taxon>Paenibacillaceae</taxon>
        <taxon>Paenibacillus</taxon>
    </lineage>
</organism>
<dbReference type="RefSeq" id="WP_051985239.1">
    <property type="nucleotide sequence ID" value="NZ_JAKOBR010000124.1"/>
</dbReference>
<dbReference type="AlphaFoldDB" id="A0A090Z943"/>
<dbReference type="Proteomes" id="UP000029278">
    <property type="component" value="Unassembled WGS sequence"/>
</dbReference>
<evidence type="ECO:0000256" key="1">
    <source>
        <dbReference type="SAM" id="MobiDB-lite"/>
    </source>
</evidence>
<dbReference type="STRING" id="44252.DJ90_3942"/>
<sequence length="472" mass="52949">MKNGFIHKAILVLFSGLLLAGCTGGPAKETKQVSNLKVMFWDESYFYQEYGDLFAMKYPNIDIEVVSSTDKIYRDSDQEDFDYDKAFAKFIEEEQPDVLLLNTNQYEKFASEGKLTELDPLIAKDKYDTETIFPGLMEILKEKGGGKLYGLSPTFYGSVLYYNADLFAKYGIEAPHDGMSWQEILDTARRFPTDGDEKSRVYGFGSDYGMSLENLASSISSTQGLNYINPDTMKLTLNTDSWKQVYKMAMDALDSKAVYNPDGEGFQGGTMEEYYQSQPFLMGRMAMTVDGTNLLQNLKDAQGQIKDYKPFQIGAVAGPVDPAEPDKSRSISMRDILAIRANSPNADAAWEFLKFVNGEEFAKIKSRTLNGGLMSRTGVQREYNGVSLDVFYKLKPKLDNDSDNYDKIPDSFHEKYYSLFSREIKLVQDKKKSIDEALQTVQDEGQAALDKAVQDEAAGKKDKPGAETDQAG</sequence>
<feature type="compositionally biased region" description="Basic and acidic residues" evidence="1">
    <location>
        <begin position="452"/>
        <end position="466"/>
    </location>
</feature>
<keyword evidence="4" id="KW-1185">Reference proteome</keyword>
<evidence type="ECO:0000313" key="3">
    <source>
        <dbReference type="EMBL" id="KFN07799.1"/>
    </source>
</evidence>
<dbReference type="Gene3D" id="3.40.190.10">
    <property type="entry name" value="Periplasmic binding protein-like II"/>
    <property type="match status" value="1"/>
</dbReference>
<keyword evidence="2" id="KW-0732">Signal</keyword>
<comment type="caution">
    <text evidence="3">The sequence shown here is derived from an EMBL/GenBank/DDBJ whole genome shotgun (WGS) entry which is preliminary data.</text>
</comment>
<dbReference type="Pfam" id="PF01547">
    <property type="entry name" value="SBP_bac_1"/>
    <property type="match status" value="1"/>
</dbReference>
<dbReference type="PANTHER" id="PTHR43649:SF12">
    <property type="entry name" value="DIACETYLCHITOBIOSE BINDING PROTEIN DASA"/>
    <property type="match status" value="1"/>
</dbReference>
<dbReference type="OrthoDB" id="2675752at2"/>
<evidence type="ECO:0000256" key="2">
    <source>
        <dbReference type="SAM" id="SignalP"/>
    </source>
</evidence>
<dbReference type="InterPro" id="IPR006059">
    <property type="entry name" value="SBP"/>
</dbReference>
<dbReference type="PATRIC" id="fig|44252.3.peg.3771"/>
<protein>
    <submittedName>
        <fullName evidence="3">Bacterial extracellular solute-binding family protein</fullName>
    </submittedName>
</protein>
<feature type="signal peptide" evidence="2">
    <location>
        <begin position="1"/>
        <end position="20"/>
    </location>
</feature>
<feature type="region of interest" description="Disordered" evidence="1">
    <location>
        <begin position="448"/>
        <end position="472"/>
    </location>
</feature>
<dbReference type="PROSITE" id="PS51257">
    <property type="entry name" value="PROKAR_LIPOPROTEIN"/>
    <property type="match status" value="1"/>
</dbReference>
<evidence type="ECO:0000313" key="4">
    <source>
        <dbReference type="Proteomes" id="UP000029278"/>
    </source>
</evidence>
<reference evidence="3 4" key="1">
    <citation type="submission" date="2014-04" db="EMBL/GenBank/DDBJ databases">
        <authorList>
            <person name="Bishop-Lilly K.A."/>
            <person name="Broomall S.M."/>
            <person name="Chain P.S."/>
            <person name="Chertkov O."/>
            <person name="Coyne S.R."/>
            <person name="Daligault H.E."/>
            <person name="Davenport K.W."/>
            <person name="Erkkila T."/>
            <person name="Frey K.G."/>
            <person name="Gibbons H.S."/>
            <person name="Gu W."/>
            <person name="Jaissle J."/>
            <person name="Johnson S.L."/>
            <person name="Koroleva G.I."/>
            <person name="Ladner J.T."/>
            <person name="Lo C.-C."/>
            <person name="Minogue T.D."/>
            <person name="Munk C."/>
            <person name="Palacios G.F."/>
            <person name="Redden C.L."/>
            <person name="Rosenzweig C.N."/>
            <person name="Scholz M.B."/>
            <person name="Teshima H."/>
            <person name="Xu Y."/>
        </authorList>
    </citation>
    <scope>NUCLEOTIDE SEQUENCE [LARGE SCALE GENOMIC DNA]</scope>
    <source>
        <strain evidence="3 4">8244</strain>
    </source>
</reference>